<evidence type="ECO:0000256" key="8">
    <source>
        <dbReference type="PIRSR" id="PIRSR622312-50"/>
    </source>
</evidence>
<dbReference type="SMART" id="SM00483">
    <property type="entry name" value="POLXc"/>
    <property type="match status" value="1"/>
</dbReference>
<dbReference type="GO" id="GO:0003887">
    <property type="term" value="F:DNA-directed DNA polymerase activity"/>
    <property type="evidence" value="ECO:0007669"/>
    <property type="project" value="InterPro"/>
</dbReference>
<evidence type="ECO:0000256" key="2">
    <source>
        <dbReference type="ARBA" id="ARBA00016513"/>
    </source>
</evidence>
<evidence type="ECO:0000256" key="1">
    <source>
        <dbReference type="ARBA" id="ARBA00001936"/>
    </source>
</evidence>
<feature type="active site" description="Nucleophile; Schiff-base intermediate with DNA; for 5'-dRP lyase activity" evidence="8">
    <location>
        <position position="481"/>
    </location>
</feature>
<evidence type="ECO:0000256" key="9">
    <source>
        <dbReference type="SAM" id="MobiDB-lite"/>
    </source>
</evidence>
<dbReference type="InterPro" id="IPR022312">
    <property type="entry name" value="DNA_pol_X"/>
</dbReference>
<dbReference type="Gene3D" id="3.40.50.10190">
    <property type="entry name" value="BRCT domain"/>
    <property type="match status" value="1"/>
</dbReference>
<dbReference type="PRINTS" id="PR00870">
    <property type="entry name" value="DNAPOLXBETA"/>
</dbReference>
<dbReference type="InterPro" id="IPR018944">
    <property type="entry name" value="DNA_pol_lambd_fingers_domain"/>
</dbReference>
<dbReference type="InterPro" id="IPR036420">
    <property type="entry name" value="BRCT_dom_sf"/>
</dbReference>
<proteinExistence type="predicted"/>
<feature type="region of interest" description="Disordered" evidence="9">
    <location>
        <begin position="97"/>
        <end position="183"/>
    </location>
</feature>
<reference evidence="11 12" key="1">
    <citation type="journal article" date="2024" name="Nat. Commun.">
        <title>Phylogenomics reveals the evolutionary origins of lichenization in chlorophyte algae.</title>
        <authorList>
            <person name="Puginier C."/>
            <person name="Libourel C."/>
            <person name="Otte J."/>
            <person name="Skaloud P."/>
            <person name="Haon M."/>
            <person name="Grisel S."/>
            <person name="Petersen M."/>
            <person name="Berrin J.G."/>
            <person name="Delaux P.M."/>
            <person name="Dal Grande F."/>
            <person name="Keller J."/>
        </authorList>
    </citation>
    <scope>NUCLEOTIDE SEQUENCE [LARGE SCALE GENOMIC DNA]</scope>
    <source>
        <strain evidence="11 12">SAG 245.80</strain>
    </source>
</reference>
<keyword evidence="6" id="KW-0235">DNA replication</keyword>
<dbReference type="AlphaFoldDB" id="A0AAW1QMI6"/>
<dbReference type="GO" id="GO:0006303">
    <property type="term" value="P:double-strand break repair via nonhomologous end joining"/>
    <property type="evidence" value="ECO:0007669"/>
    <property type="project" value="TreeGrafter"/>
</dbReference>
<dbReference type="InterPro" id="IPR027421">
    <property type="entry name" value="DNA_pol_lamdba_lyase_dom_sf"/>
</dbReference>
<dbReference type="GO" id="GO:0016829">
    <property type="term" value="F:lyase activity"/>
    <property type="evidence" value="ECO:0007669"/>
    <property type="project" value="UniProtKB-KW"/>
</dbReference>
<evidence type="ECO:0000256" key="3">
    <source>
        <dbReference type="ARBA" id="ARBA00022634"/>
    </source>
</evidence>
<dbReference type="Gene3D" id="1.10.150.20">
    <property type="entry name" value="5' to 3' exonuclease, C-terminal subdomain"/>
    <property type="match status" value="1"/>
</dbReference>
<dbReference type="Pfam" id="PF14791">
    <property type="entry name" value="DNA_pol_B_thumb"/>
    <property type="match status" value="1"/>
</dbReference>
<keyword evidence="5" id="KW-0548">Nucleotidyltransferase</keyword>
<keyword evidence="12" id="KW-1185">Reference proteome</keyword>
<dbReference type="InterPro" id="IPR043519">
    <property type="entry name" value="NT_sf"/>
</dbReference>
<dbReference type="PANTHER" id="PTHR11276:SF28">
    <property type="entry name" value="DNA POLYMERASE LAMBDA"/>
    <property type="match status" value="1"/>
</dbReference>
<dbReference type="Gene3D" id="1.10.150.110">
    <property type="entry name" value="DNA polymerase beta, N-terminal domain-like"/>
    <property type="match status" value="1"/>
</dbReference>
<dbReference type="SUPFAM" id="SSF81301">
    <property type="entry name" value="Nucleotidyltransferase"/>
    <property type="match status" value="1"/>
</dbReference>
<dbReference type="PRINTS" id="PR00869">
    <property type="entry name" value="DNAPOLX"/>
</dbReference>
<dbReference type="Gene3D" id="3.30.460.10">
    <property type="entry name" value="Beta Polymerase, domain 2"/>
    <property type="match status" value="1"/>
</dbReference>
<evidence type="ECO:0000259" key="10">
    <source>
        <dbReference type="PROSITE" id="PS50172"/>
    </source>
</evidence>
<dbReference type="PANTHER" id="PTHR11276">
    <property type="entry name" value="DNA POLYMERASE TYPE-X FAMILY MEMBER"/>
    <property type="match status" value="1"/>
</dbReference>
<dbReference type="Pfam" id="PF14792">
    <property type="entry name" value="DNA_pol_B_palm"/>
    <property type="match status" value="1"/>
</dbReference>
<dbReference type="InterPro" id="IPR028207">
    <property type="entry name" value="DNA_pol_B_palm_palm"/>
</dbReference>
<dbReference type="Proteomes" id="UP001445335">
    <property type="component" value="Unassembled WGS sequence"/>
</dbReference>
<feature type="domain" description="BRCT" evidence="10">
    <location>
        <begin position="202"/>
        <end position="296"/>
    </location>
</feature>
<evidence type="ECO:0000256" key="7">
    <source>
        <dbReference type="ARBA" id="ARBA00023239"/>
    </source>
</evidence>
<accession>A0AAW1QMI6</accession>
<evidence type="ECO:0000256" key="4">
    <source>
        <dbReference type="ARBA" id="ARBA00022679"/>
    </source>
</evidence>
<name>A0AAW1QMI6_9CHLO</name>
<evidence type="ECO:0000256" key="6">
    <source>
        <dbReference type="ARBA" id="ARBA00022705"/>
    </source>
</evidence>
<dbReference type="SUPFAM" id="SSF81585">
    <property type="entry name" value="PsbU/PolX domain-like"/>
    <property type="match status" value="1"/>
</dbReference>
<dbReference type="InterPro" id="IPR029398">
    <property type="entry name" value="PolB_thumb"/>
</dbReference>
<evidence type="ECO:0000313" key="12">
    <source>
        <dbReference type="Proteomes" id="UP001445335"/>
    </source>
</evidence>
<feature type="compositionally biased region" description="Low complexity" evidence="9">
    <location>
        <begin position="99"/>
        <end position="108"/>
    </location>
</feature>
<comment type="caution">
    <text evidence="11">The sequence shown here is derived from an EMBL/GenBank/DDBJ whole genome shotgun (WGS) entry which is preliminary data.</text>
</comment>
<organism evidence="11 12">
    <name type="scientific">Elliptochloris bilobata</name>
    <dbReference type="NCBI Taxonomy" id="381761"/>
    <lineage>
        <taxon>Eukaryota</taxon>
        <taxon>Viridiplantae</taxon>
        <taxon>Chlorophyta</taxon>
        <taxon>core chlorophytes</taxon>
        <taxon>Trebouxiophyceae</taxon>
        <taxon>Trebouxiophyceae incertae sedis</taxon>
        <taxon>Elliptochloris clade</taxon>
        <taxon>Elliptochloris</taxon>
    </lineage>
</organism>
<keyword evidence="7" id="KW-0456">Lyase</keyword>
<keyword evidence="3" id="KW-0237">DNA synthesis</keyword>
<evidence type="ECO:0000256" key="5">
    <source>
        <dbReference type="ARBA" id="ARBA00022695"/>
    </source>
</evidence>
<dbReference type="Gene3D" id="3.30.210.10">
    <property type="entry name" value="DNA polymerase, thumb domain"/>
    <property type="match status" value="1"/>
</dbReference>
<dbReference type="InterPro" id="IPR002008">
    <property type="entry name" value="DNA_pol_X_beta-like"/>
</dbReference>
<dbReference type="SUPFAM" id="SSF52113">
    <property type="entry name" value="BRCT domain"/>
    <property type="match status" value="1"/>
</dbReference>
<dbReference type="GO" id="GO:0005634">
    <property type="term" value="C:nucleus"/>
    <property type="evidence" value="ECO:0007669"/>
    <property type="project" value="TreeGrafter"/>
</dbReference>
<keyword evidence="4" id="KW-0808">Transferase</keyword>
<protein>
    <recommendedName>
        <fullName evidence="2">DNA polymerase lambda</fullName>
    </recommendedName>
</protein>
<feature type="region of interest" description="Disordered" evidence="9">
    <location>
        <begin position="1"/>
        <end position="44"/>
    </location>
</feature>
<comment type="cofactor">
    <cofactor evidence="1">
        <name>Mn(2+)</name>
        <dbReference type="ChEBI" id="CHEBI:29035"/>
    </cofactor>
</comment>
<dbReference type="PROSITE" id="PS50172">
    <property type="entry name" value="BRCT"/>
    <property type="match status" value="1"/>
</dbReference>
<feature type="compositionally biased region" description="Low complexity" evidence="9">
    <location>
        <begin position="17"/>
        <end position="43"/>
    </location>
</feature>
<evidence type="ECO:0000313" key="11">
    <source>
        <dbReference type="EMBL" id="KAK9822455.1"/>
    </source>
</evidence>
<dbReference type="InterPro" id="IPR002054">
    <property type="entry name" value="DNA-dir_DNA_pol_X"/>
</dbReference>
<dbReference type="EMBL" id="JALJOU010000087">
    <property type="protein sequence ID" value="KAK9822455.1"/>
    <property type="molecule type" value="Genomic_DNA"/>
</dbReference>
<dbReference type="GO" id="GO:0003677">
    <property type="term" value="F:DNA binding"/>
    <property type="evidence" value="ECO:0007669"/>
    <property type="project" value="InterPro"/>
</dbReference>
<sequence length="788" mass="85952">MAHKRANGAKGRQQQGRPAEARANAAAAKPQQAPRPAPTAQQARRAEQVYVRACGLRVIVLLDAGTSRQLGVGDTVYLRRDAQGMLHHEFCVQQRHADPAGGAAANPPWQSGNLDSHLRQQKPRSTLAENPATRPTAKRTRPSAITAPEASAKRANNKAEPSGGKEVAADREGGEENGSSEQSMPLAGARLVFWYTRLQATLMAKAREAGAEIVDDALAPGVTHVIAEANMGAAEIAQRLHRPDLRPEGKAGKEYSNAVRNAVAGALPAGVEFVTPTWVSRCLADGELLPVEAYRIALVRMAAIQKDQSRTPAAAGAERVDALEAAPSGGQIAAPEAQAAAARLAPDDDVGLEGGEASKRADKESGRWGLKAEAYWACQLACARGDPAAQLPGKAIWAAWQSGELDQVMDRKALREKQKTDTPLLQQLVLEVTRSNYDRVAQQFQIKAVSKGIAILARLETPLETEADIDALQLGAKTKDKVEEILATGGQLRRNEVLSADVLHQERLVMQQVWGAGEKVVEKWQNEGCHTLADVAERDDLTMQQRCGLKYSDDFQQRIPAAEVAAVEALVYEAVLDALECRDAPDDDRLYCRVMGSYRRGKPETGDIDFTIIPPRAIRSATKPLLHKILFRLRNVGLLLGEMLPDFEKAVPQEQHGTATWLGVCRPQGSPYARRIDIKVFPRWALAFAVNHFTGSRDFCRALRYWANHAPAAAATARAANKDADSLRLNEYWLMPMAKQDHTRSGPNYKTIGTELGPAVECADETAIFRALGLNYVPPHMRWFHDYQ</sequence>
<dbReference type="InterPro" id="IPR001357">
    <property type="entry name" value="BRCT_dom"/>
</dbReference>
<dbReference type="Pfam" id="PF10391">
    <property type="entry name" value="DNA_pol_lambd_f"/>
    <property type="match status" value="1"/>
</dbReference>
<dbReference type="InterPro" id="IPR037160">
    <property type="entry name" value="DNA_Pol_thumb_sf"/>
</dbReference>
<gene>
    <name evidence="11" type="ORF">WJX81_003026</name>
</gene>